<dbReference type="AlphaFoldDB" id="A0A2P8HEV4"/>
<dbReference type="PANTHER" id="PTHR23028:SF53">
    <property type="entry name" value="ACYL_TRANSF_3 DOMAIN-CONTAINING PROTEIN"/>
    <property type="match status" value="1"/>
</dbReference>
<keyword evidence="1" id="KW-0472">Membrane</keyword>
<dbReference type="GO" id="GO:0016020">
    <property type="term" value="C:membrane"/>
    <property type="evidence" value="ECO:0007669"/>
    <property type="project" value="TreeGrafter"/>
</dbReference>
<feature type="transmembrane region" description="Helical" evidence="1">
    <location>
        <begin position="172"/>
        <end position="190"/>
    </location>
</feature>
<keyword evidence="1" id="KW-0812">Transmembrane</keyword>
<feature type="transmembrane region" description="Helical" evidence="1">
    <location>
        <begin position="272"/>
        <end position="296"/>
    </location>
</feature>
<evidence type="ECO:0000313" key="4">
    <source>
        <dbReference type="Proteomes" id="UP000240971"/>
    </source>
</evidence>
<comment type="caution">
    <text evidence="3">The sequence shown here is derived from an EMBL/GenBank/DDBJ whole genome shotgun (WGS) entry which is preliminary data.</text>
</comment>
<dbReference type="GO" id="GO:0016747">
    <property type="term" value="F:acyltransferase activity, transferring groups other than amino-acyl groups"/>
    <property type="evidence" value="ECO:0007669"/>
    <property type="project" value="InterPro"/>
</dbReference>
<keyword evidence="1" id="KW-1133">Transmembrane helix</keyword>
<dbReference type="Proteomes" id="UP000240971">
    <property type="component" value="Unassembled WGS sequence"/>
</dbReference>
<evidence type="ECO:0000313" key="3">
    <source>
        <dbReference type="EMBL" id="PSL44750.1"/>
    </source>
</evidence>
<dbReference type="GO" id="GO:0009103">
    <property type="term" value="P:lipopolysaccharide biosynthetic process"/>
    <property type="evidence" value="ECO:0007669"/>
    <property type="project" value="TreeGrafter"/>
</dbReference>
<organism evidence="3 4">
    <name type="scientific">Chitinophaga niastensis</name>
    <dbReference type="NCBI Taxonomy" id="536980"/>
    <lineage>
        <taxon>Bacteria</taxon>
        <taxon>Pseudomonadati</taxon>
        <taxon>Bacteroidota</taxon>
        <taxon>Chitinophagia</taxon>
        <taxon>Chitinophagales</taxon>
        <taxon>Chitinophagaceae</taxon>
        <taxon>Chitinophaga</taxon>
    </lineage>
</organism>
<reference evidence="3 4" key="1">
    <citation type="submission" date="2018-03" db="EMBL/GenBank/DDBJ databases">
        <title>Genomic Encyclopedia of Archaeal and Bacterial Type Strains, Phase II (KMG-II): from individual species to whole genera.</title>
        <authorList>
            <person name="Goeker M."/>
        </authorList>
    </citation>
    <scope>NUCLEOTIDE SEQUENCE [LARGE SCALE GENOMIC DNA]</scope>
    <source>
        <strain evidence="3 4">DSM 24859</strain>
    </source>
</reference>
<feature type="domain" description="Acyltransferase 3" evidence="2">
    <location>
        <begin position="17"/>
        <end position="355"/>
    </location>
</feature>
<feature type="transmembrane region" description="Helical" evidence="1">
    <location>
        <begin position="244"/>
        <end position="260"/>
    </location>
</feature>
<sequence>MSFQKKIAGAALHDKIASLDHLRALAIILVFIFHYRMFKHPEWVDTIGHFGWTGVDLFFVLSGYLIAGQLFRTIAKGKAIDLKTFFLKRFFRIIPVYLVVLSLYFFIPAFREREALSPLWKFLTFTQNFGLDLSHHGTFSHAWSLCIEEQFYLLLPFLVTGFVYFKAGKKGFYLVVLLFLAGFAIRLISWNKWVVDANDFVMAWYQWIYYPTYCRLDGLLTGVSVAGLYQFFPHIKNIVSKYGNWWLLAGLALLTVAYFLCDNPYSFGATIFGFPLVAIGYGVVLAAVVCPGCILYKFSSRISSGIATLSYSIYLSHKGVIHLTQGLLVKWGIEGDSIIMFLFCAGAVVMAALLLRYTIEKPFLRLRERMLDKRTTSHGKESVEMVLKNTA</sequence>
<dbReference type="InterPro" id="IPR050879">
    <property type="entry name" value="Acyltransferase_3"/>
</dbReference>
<feature type="transmembrane region" description="Helical" evidence="1">
    <location>
        <begin position="142"/>
        <end position="165"/>
    </location>
</feature>
<feature type="transmembrane region" description="Helical" evidence="1">
    <location>
        <begin position="50"/>
        <end position="70"/>
    </location>
</feature>
<dbReference type="RefSeq" id="WP_106530190.1">
    <property type="nucleotide sequence ID" value="NZ_PYAW01000005.1"/>
</dbReference>
<feature type="transmembrane region" description="Helical" evidence="1">
    <location>
        <begin position="90"/>
        <end position="110"/>
    </location>
</feature>
<name>A0A2P8HEV4_CHINA</name>
<dbReference type="EMBL" id="PYAW01000005">
    <property type="protein sequence ID" value="PSL44750.1"/>
    <property type="molecule type" value="Genomic_DNA"/>
</dbReference>
<evidence type="ECO:0000256" key="1">
    <source>
        <dbReference type="SAM" id="Phobius"/>
    </source>
</evidence>
<keyword evidence="4" id="KW-1185">Reference proteome</keyword>
<dbReference type="PANTHER" id="PTHR23028">
    <property type="entry name" value="ACETYLTRANSFERASE"/>
    <property type="match status" value="1"/>
</dbReference>
<accession>A0A2P8HEV4</accession>
<protein>
    <submittedName>
        <fullName evidence="3">Peptidoglycan/LPS O-acetylase OafA/YrhL</fullName>
    </submittedName>
</protein>
<dbReference type="InterPro" id="IPR002656">
    <property type="entry name" value="Acyl_transf_3_dom"/>
</dbReference>
<dbReference type="OrthoDB" id="290051at2"/>
<proteinExistence type="predicted"/>
<feature type="transmembrane region" description="Helical" evidence="1">
    <location>
        <begin position="21"/>
        <end position="38"/>
    </location>
</feature>
<gene>
    <name evidence="3" type="ORF">CLV51_105122</name>
</gene>
<evidence type="ECO:0000259" key="2">
    <source>
        <dbReference type="Pfam" id="PF01757"/>
    </source>
</evidence>
<feature type="transmembrane region" description="Helical" evidence="1">
    <location>
        <begin position="338"/>
        <end position="359"/>
    </location>
</feature>
<dbReference type="Pfam" id="PF01757">
    <property type="entry name" value="Acyl_transf_3"/>
    <property type="match status" value="1"/>
</dbReference>